<evidence type="ECO:0000256" key="1">
    <source>
        <dbReference type="SAM" id="MobiDB-lite"/>
    </source>
</evidence>
<keyword evidence="2" id="KW-0732">Signal</keyword>
<sequence length="787" mass="85966">MWAPSVILAAPLPLVASTRRIPFYSATAVVYCIAHCASHLREVSPPAIRRSRTSWQRTAQTPQRPTSPAVRHQPEKLGQPAAQRNPNGVPETQRCGADGTRPWPHRRSGHRVRADAAARRGSLGHSPPPARGPRLPAPPLQRAHGRVNVWLNQCIYPLEGPTAKSFARSARIIPAAWLIALDVLRDQHLSIRPTDLSHLFSGSVSLRHIIRTQAAPPTSPSSHVITNLERAGVSTLQDVAIWDDILPSSIISARCPALRPRGMPVALRGRAAERDWPSFAPWLSRLTLQDLVYGFFGYSLRSGSLGGLDAARAANGRLGSLDAARALYGSLGSPGAVRESPRSAIHCIPPSCSPPSLWSLAIPRPIRKYFSESLFLCALRLSRFPALHSSYSGFLASDASALQSPSHSSHVTFAATSPSGSLAMQYSPPTASSLHGEVLGLIAASLIHLHHPVSPDSPTLYTDHLNSVRYISSSLTLPSSHRLPASPAQPLYSWLIDILRRSPNAPSITYTPAHTSSTSLPASLNRYVDALASVSHTPLARSLVLPYPTFTLPDFALYSPLHGFITSDISSFLSSCSTQLILSDPSFRPNITMFRHLYDAHEPPLHPYTRASSAYSAVVQLYARSAQLDDAFTRYHRFGDVAPTCRFGCSSDETPHHIFVACPHYAHLRRAAMSAILEDTSRQLDAAETISDIRDVVLQYTRSLFSDDAAVWPQYSSRYYLGTMPHLPCPTTTVAQQRLAARIMNGWHLGCIRLAGRIWGDYKRLTASRALHPISPLSLPAHLSHLL</sequence>
<feature type="region of interest" description="Disordered" evidence="1">
    <location>
        <begin position="48"/>
        <end position="137"/>
    </location>
</feature>
<feature type="compositionally biased region" description="Polar residues" evidence="1">
    <location>
        <begin position="53"/>
        <end position="66"/>
    </location>
</feature>
<dbReference type="OrthoDB" id="2685129at2759"/>
<name>A0A9P3LFS1_9APHY</name>
<evidence type="ECO:0008006" key="5">
    <source>
        <dbReference type="Google" id="ProtNLM"/>
    </source>
</evidence>
<protein>
    <recommendedName>
        <fullName evidence="5">Reverse transcriptase zinc-binding domain-containing protein</fullName>
    </recommendedName>
</protein>
<evidence type="ECO:0000256" key="2">
    <source>
        <dbReference type="SAM" id="SignalP"/>
    </source>
</evidence>
<proteinExistence type="predicted"/>
<dbReference type="EMBL" id="BPQB01000035">
    <property type="protein sequence ID" value="GJE93821.1"/>
    <property type="molecule type" value="Genomic_DNA"/>
</dbReference>
<feature type="chain" id="PRO_5040346434" description="Reverse transcriptase zinc-binding domain-containing protein" evidence="2">
    <location>
        <begin position="18"/>
        <end position="787"/>
    </location>
</feature>
<feature type="compositionally biased region" description="Pro residues" evidence="1">
    <location>
        <begin position="126"/>
        <end position="137"/>
    </location>
</feature>
<evidence type="ECO:0000313" key="4">
    <source>
        <dbReference type="Proteomes" id="UP000703269"/>
    </source>
</evidence>
<gene>
    <name evidence="3" type="ORF">PsYK624_099850</name>
</gene>
<dbReference type="Proteomes" id="UP000703269">
    <property type="component" value="Unassembled WGS sequence"/>
</dbReference>
<evidence type="ECO:0000313" key="3">
    <source>
        <dbReference type="EMBL" id="GJE93821.1"/>
    </source>
</evidence>
<feature type="signal peptide" evidence="2">
    <location>
        <begin position="1"/>
        <end position="17"/>
    </location>
</feature>
<organism evidence="3 4">
    <name type="scientific">Phanerochaete sordida</name>
    <dbReference type="NCBI Taxonomy" id="48140"/>
    <lineage>
        <taxon>Eukaryota</taxon>
        <taxon>Fungi</taxon>
        <taxon>Dikarya</taxon>
        <taxon>Basidiomycota</taxon>
        <taxon>Agaricomycotina</taxon>
        <taxon>Agaricomycetes</taxon>
        <taxon>Polyporales</taxon>
        <taxon>Phanerochaetaceae</taxon>
        <taxon>Phanerochaete</taxon>
    </lineage>
</organism>
<dbReference type="AlphaFoldDB" id="A0A9P3LFS1"/>
<reference evidence="3 4" key="1">
    <citation type="submission" date="2021-08" db="EMBL/GenBank/DDBJ databases">
        <title>Draft Genome Sequence of Phanerochaete sordida strain YK-624.</title>
        <authorList>
            <person name="Mori T."/>
            <person name="Dohra H."/>
            <person name="Suzuki T."/>
            <person name="Kawagishi H."/>
            <person name="Hirai H."/>
        </authorList>
    </citation>
    <scope>NUCLEOTIDE SEQUENCE [LARGE SCALE GENOMIC DNA]</scope>
    <source>
        <strain evidence="3 4">YK-624</strain>
    </source>
</reference>
<keyword evidence="4" id="KW-1185">Reference proteome</keyword>
<accession>A0A9P3LFS1</accession>
<comment type="caution">
    <text evidence="3">The sequence shown here is derived from an EMBL/GenBank/DDBJ whole genome shotgun (WGS) entry which is preliminary data.</text>
</comment>